<proteinExistence type="predicted"/>
<keyword evidence="2" id="KW-1185">Reference proteome</keyword>
<gene>
    <name evidence="1" type="ORF">K3G42_025187</name>
</gene>
<protein>
    <submittedName>
        <fullName evidence="1">Uncharacterized protein</fullName>
    </submittedName>
</protein>
<sequence length="194" mass="21403">MDGSFLYSQTGKKLMAKCRMLIQENQELGRQLSQGRIAQLEAELALQKKYSEELKSSQDELNDFIIQLDEEVEGMQSTILVLQQQLKETRQQLVQCQQQSQTSAPGTSRTPNSEPTDQGDVMGKDCSRLANGPSNGSSSHQRTSGPGFYREGSGTEDDFPPSPSNGNKLSNHSEDRTGRGSGSYINRSMHGTRV</sequence>
<accession>A0ACB8GBU1</accession>
<name>A0ACB8GBU1_9SAUR</name>
<organism evidence="1 2">
    <name type="scientific">Sphaerodactylus townsendi</name>
    <dbReference type="NCBI Taxonomy" id="933632"/>
    <lineage>
        <taxon>Eukaryota</taxon>
        <taxon>Metazoa</taxon>
        <taxon>Chordata</taxon>
        <taxon>Craniata</taxon>
        <taxon>Vertebrata</taxon>
        <taxon>Euteleostomi</taxon>
        <taxon>Lepidosauria</taxon>
        <taxon>Squamata</taxon>
        <taxon>Bifurcata</taxon>
        <taxon>Gekkota</taxon>
        <taxon>Sphaerodactylidae</taxon>
        <taxon>Sphaerodactylus</taxon>
    </lineage>
</organism>
<comment type="caution">
    <text evidence="1">The sequence shown here is derived from an EMBL/GenBank/DDBJ whole genome shotgun (WGS) entry which is preliminary data.</text>
</comment>
<dbReference type="Proteomes" id="UP000827872">
    <property type="component" value="Linkage Group LG01"/>
</dbReference>
<evidence type="ECO:0000313" key="2">
    <source>
        <dbReference type="Proteomes" id="UP000827872"/>
    </source>
</evidence>
<evidence type="ECO:0000313" key="1">
    <source>
        <dbReference type="EMBL" id="KAH8016997.1"/>
    </source>
</evidence>
<dbReference type="EMBL" id="CM037614">
    <property type="protein sequence ID" value="KAH8016997.1"/>
    <property type="molecule type" value="Genomic_DNA"/>
</dbReference>
<reference evidence="1" key="1">
    <citation type="submission" date="2021-08" db="EMBL/GenBank/DDBJ databases">
        <title>The first chromosome-level gecko genome reveals the dynamic sex chromosomes of Neotropical dwarf geckos (Sphaerodactylidae: Sphaerodactylus).</title>
        <authorList>
            <person name="Pinto B.J."/>
            <person name="Keating S.E."/>
            <person name="Gamble T."/>
        </authorList>
    </citation>
    <scope>NUCLEOTIDE SEQUENCE</scope>
    <source>
        <strain evidence="1">TG3544</strain>
    </source>
</reference>